<accession>A0A086T0P4</accession>
<dbReference type="AlphaFoldDB" id="A0A086T0P4"/>
<evidence type="ECO:0000313" key="1">
    <source>
        <dbReference type="EMBL" id="KFH42926.1"/>
    </source>
</evidence>
<comment type="caution">
    <text evidence="1">The sequence shown here is derived from an EMBL/GenBank/DDBJ whole genome shotgun (WGS) entry which is preliminary data.</text>
</comment>
<dbReference type="HOGENOM" id="CLU_2037377_0_0_1"/>
<name>A0A086T0P4_HAPC1</name>
<organism evidence="1 2">
    <name type="scientific">Hapsidospora chrysogenum (strain ATCC 11550 / CBS 779.69 / DSM 880 / IAM 14645 / JCM 23072 / IMI 49137)</name>
    <name type="common">Acremonium chrysogenum</name>
    <dbReference type="NCBI Taxonomy" id="857340"/>
    <lineage>
        <taxon>Eukaryota</taxon>
        <taxon>Fungi</taxon>
        <taxon>Dikarya</taxon>
        <taxon>Ascomycota</taxon>
        <taxon>Pezizomycotina</taxon>
        <taxon>Sordariomycetes</taxon>
        <taxon>Hypocreomycetidae</taxon>
        <taxon>Hypocreales</taxon>
        <taxon>Bionectriaceae</taxon>
        <taxon>Hapsidospora</taxon>
    </lineage>
</organism>
<reference evidence="2" key="1">
    <citation type="journal article" date="2014" name="Genome Announc.">
        <title>Genome sequence and annotation of Acremonium chrysogenum, producer of the beta-lactam antibiotic cephalosporin C.</title>
        <authorList>
            <person name="Terfehr D."/>
            <person name="Dahlmann T.A."/>
            <person name="Specht T."/>
            <person name="Zadra I."/>
            <person name="Kuernsteiner H."/>
            <person name="Kueck U."/>
        </authorList>
    </citation>
    <scope>NUCLEOTIDE SEQUENCE [LARGE SCALE GENOMIC DNA]</scope>
    <source>
        <strain evidence="2">ATCC 11550 / CBS 779.69 / DSM 880 / IAM 14645 / JCM 23072 / IMI 49137</strain>
    </source>
</reference>
<keyword evidence="2" id="KW-1185">Reference proteome</keyword>
<dbReference type="Proteomes" id="UP000029964">
    <property type="component" value="Unassembled WGS sequence"/>
</dbReference>
<dbReference type="EMBL" id="JPKY01000081">
    <property type="protein sequence ID" value="KFH42926.1"/>
    <property type="molecule type" value="Genomic_DNA"/>
</dbReference>
<sequence>MDVTFGHHRDPQLTAAHRTGVPNRRIQYCPEPHRYLESIFVRLPIPNRASRPSLSRPSLCLTDDAERWQKHLEICLAALVMDGGMTSDWMKLRLLATAPWRGAIQGQKMVRCKLEQPLASC</sequence>
<evidence type="ECO:0000313" key="2">
    <source>
        <dbReference type="Proteomes" id="UP000029964"/>
    </source>
</evidence>
<gene>
    <name evidence="1" type="ORF">ACRE_063130</name>
</gene>
<proteinExistence type="predicted"/>
<protein>
    <submittedName>
        <fullName evidence="1">Uncharacterized protein</fullName>
    </submittedName>
</protein>